<dbReference type="EMBL" id="FNAQ01000007">
    <property type="protein sequence ID" value="SDE30846.1"/>
    <property type="molecule type" value="Genomic_DNA"/>
</dbReference>
<protein>
    <submittedName>
        <fullName evidence="1">Uncharacterized protein</fullName>
    </submittedName>
</protein>
<dbReference type="OrthoDB" id="9155693at2"/>
<dbReference type="AlphaFoldDB" id="A0A1G7BWU0"/>
<sequence>MNPSDWPRCPLVPVAWGELFDKLSILAIKAERIADSTKRRNILAEYQALQQIAGDLARFPAPLMACYDRLKTVNAQLWDIEDGKRSCEARQCFDARFIELARSVYRLNDERAAIKREINCLLDSALFEEKSHPVY</sequence>
<evidence type="ECO:0000313" key="2">
    <source>
        <dbReference type="Proteomes" id="UP000243205"/>
    </source>
</evidence>
<dbReference type="RefSeq" id="WP_092078234.1">
    <property type="nucleotide sequence ID" value="NZ_FNAQ01000007.1"/>
</dbReference>
<dbReference type="InterPro" id="IPR046163">
    <property type="entry name" value="DUF6165"/>
</dbReference>
<accession>A0A1G7BWU0</accession>
<reference evidence="2" key="1">
    <citation type="submission" date="2016-10" db="EMBL/GenBank/DDBJ databases">
        <authorList>
            <person name="Varghese N."/>
            <person name="Submissions S."/>
        </authorList>
    </citation>
    <scope>NUCLEOTIDE SEQUENCE [LARGE SCALE GENOMIC DNA]</scope>
    <source>
        <strain evidence="2">DSM 8987</strain>
    </source>
</reference>
<dbReference type="Pfam" id="PF19662">
    <property type="entry name" value="DUF6165"/>
    <property type="match status" value="1"/>
</dbReference>
<proteinExistence type="predicted"/>
<keyword evidence="2" id="KW-1185">Reference proteome</keyword>
<dbReference type="STRING" id="57664.SAMN05661003_10757"/>
<dbReference type="Proteomes" id="UP000243205">
    <property type="component" value="Unassembled WGS sequence"/>
</dbReference>
<gene>
    <name evidence="1" type="ORF">SAMN05661003_10757</name>
</gene>
<evidence type="ECO:0000313" key="1">
    <source>
        <dbReference type="EMBL" id="SDE30846.1"/>
    </source>
</evidence>
<name>A0A1G7BWU0_9BACT</name>
<organism evidence="1 2">
    <name type="scientific">Desulfuromonas thiophila</name>
    <dbReference type="NCBI Taxonomy" id="57664"/>
    <lineage>
        <taxon>Bacteria</taxon>
        <taxon>Pseudomonadati</taxon>
        <taxon>Thermodesulfobacteriota</taxon>
        <taxon>Desulfuromonadia</taxon>
        <taxon>Desulfuromonadales</taxon>
        <taxon>Desulfuromonadaceae</taxon>
        <taxon>Desulfuromonas</taxon>
    </lineage>
</organism>